<evidence type="ECO:0000313" key="1">
    <source>
        <dbReference type="EMBL" id="KAF2623065.1"/>
    </source>
</evidence>
<proteinExistence type="predicted"/>
<evidence type="ECO:0000313" key="2">
    <source>
        <dbReference type="Proteomes" id="UP000799754"/>
    </source>
</evidence>
<dbReference type="EMBL" id="MU006739">
    <property type="protein sequence ID" value="KAF2623065.1"/>
    <property type="molecule type" value="Genomic_DNA"/>
</dbReference>
<reference evidence="1" key="1">
    <citation type="journal article" date="2020" name="Stud. Mycol.">
        <title>101 Dothideomycetes genomes: a test case for predicting lifestyles and emergence of pathogens.</title>
        <authorList>
            <person name="Haridas S."/>
            <person name="Albert R."/>
            <person name="Binder M."/>
            <person name="Bloem J."/>
            <person name="Labutti K."/>
            <person name="Salamov A."/>
            <person name="Andreopoulos B."/>
            <person name="Baker S."/>
            <person name="Barry K."/>
            <person name="Bills G."/>
            <person name="Bluhm B."/>
            <person name="Cannon C."/>
            <person name="Castanera R."/>
            <person name="Culley D."/>
            <person name="Daum C."/>
            <person name="Ezra D."/>
            <person name="Gonzalez J."/>
            <person name="Henrissat B."/>
            <person name="Kuo A."/>
            <person name="Liang C."/>
            <person name="Lipzen A."/>
            <person name="Lutzoni F."/>
            <person name="Magnuson J."/>
            <person name="Mondo S."/>
            <person name="Nolan M."/>
            <person name="Ohm R."/>
            <person name="Pangilinan J."/>
            <person name="Park H.-J."/>
            <person name="Ramirez L."/>
            <person name="Alfaro M."/>
            <person name="Sun H."/>
            <person name="Tritt A."/>
            <person name="Yoshinaga Y."/>
            <person name="Zwiers L.-H."/>
            <person name="Turgeon B."/>
            <person name="Goodwin S."/>
            <person name="Spatafora J."/>
            <person name="Crous P."/>
            <person name="Grigoriev I."/>
        </authorList>
    </citation>
    <scope>NUCLEOTIDE SEQUENCE</scope>
    <source>
        <strain evidence="1">CBS 525.71</strain>
    </source>
</reference>
<keyword evidence="2" id="KW-1185">Reference proteome</keyword>
<comment type="caution">
    <text evidence="1">The sequence shown here is derived from an EMBL/GenBank/DDBJ whole genome shotgun (WGS) entry which is preliminary data.</text>
</comment>
<organism evidence="1 2">
    <name type="scientific">Macroventuria anomochaeta</name>
    <dbReference type="NCBI Taxonomy" id="301207"/>
    <lineage>
        <taxon>Eukaryota</taxon>
        <taxon>Fungi</taxon>
        <taxon>Dikarya</taxon>
        <taxon>Ascomycota</taxon>
        <taxon>Pezizomycotina</taxon>
        <taxon>Dothideomycetes</taxon>
        <taxon>Pleosporomycetidae</taxon>
        <taxon>Pleosporales</taxon>
        <taxon>Pleosporineae</taxon>
        <taxon>Didymellaceae</taxon>
        <taxon>Macroventuria</taxon>
    </lineage>
</organism>
<dbReference type="Proteomes" id="UP000799754">
    <property type="component" value="Unassembled WGS sequence"/>
</dbReference>
<accession>A0ACB6RNU0</accession>
<name>A0ACB6RNU0_9PLEO</name>
<protein>
    <submittedName>
        <fullName evidence="1">Uncharacterized protein</fullName>
    </submittedName>
</protein>
<sequence>MQDSVYFRDARHYMVCLHNVSVVQTEVERACWEGKEHCANTRGTHDLYTPLTVTLYVSLFIPSWTKGASIAVNGATQVITATQARTQTSHVLGSPATMVQAHSQRTLMLNLGSVKQMGTAGLSSKGTADSKSVNISPFNAAQGFNYVVYWVTSGSLPS</sequence>
<gene>
    <name evidence="1" type="ORF">BU25DRAFT_478618</name>
</gene>